<dbReference type="PROSITE" id="PS01156">
    <property type="entry name" value="TONB_DEPENDENT_REC_2"/>
    <property type="match status" value="1"/>
</dbReference>
<comment type="subcellular location">
    <subcellularLocation>
        <location evidence="1 6">Cell outer membrane</location>
    </subcellularLocation>
</comment>
<evidence type="ECO:0000256" key="4">
    <source>
        <dbReference type="ARBA" id="ARBA00023136"/>
    </source>
</evidence>
<feature type="domain" description="TonB-dependent receptor-like beta-barrel" evidence="8">
    <location>
        <begin position="472"/>
        <end position="1031"/>
    </location>
</feature>
<keyword evidence="3 6" id="KW-0798">TonB box</keyword>
<keyword evidence="11" id="KW-1185">Reference proteome</keyword>
<dbReference type="PANTHER" id="PTHR47234">
    <property type="match status" value="1"/>
</dbReference>
<evidence type="ECO:0000259" key="9">
    <source>
        <dbReference type="Pfam" id="PF07715"/>
    </source>
</evidence>
<keyword evidence="10" id="KW-0675">Receptor</keyword>
<dbReference type="InterPro" id="IPR000531">
    <property type="entry name" value="Beta-barrel_TonB"/>
</dbReference>
<proteinExistence type="inferred from homology"/>
<dbReference type="PANTHER" id="PTHR47234:SF2">
    <property type="entry name" value="TONB-DEPENDENT RECEPTOR"/>
    <property type="match status" value="1"/>
</dbReference>
<evidence type="ECO:0000256" key="3">
    <source>
        <dbReference type="ARBA" id="ARBA00023077"/>
    </source>
</evidence>
<comment type="caution">
    <text evidence="10">The sequence shown here is derived from an EMBL/GenBank/DDBJ whole genome shotgun (WGS) entry which is preliminary data.</text>
</comment>
<organism evidence="10 11">
    <name type="scientific">Shewanella vaxholmensis</name>
    <dbReference type="NCBI Taxonomy" id="3063535"/>
    <lineage>
        <taxon>Bacteria</taxon>
        <taxon>Pseudomonadati</taxon>
        <taxon>Pseudomonadota</taxon>
        <taxon>Gammaproteobacteria</taxon>
        <taxon>Alteromonadales</taxon>
        <taxon>Shewanellaceae</taxon>
        <taxon>Shewanella</taxon>
    </lineage>
</organism>
<dbReference type="RefSeq" id="WP_311905928.1">
    <property type="nucleotide sequence ID" value="NZ_JAUOEV010000010.1"/>
</dbReference>
<evidence type="ECO:0000313" key="10">
    <source>
        <dbReference type="EMBL" id="MEM6250149.1"/>
    </source>
</evidence>
<feature type="domain" description="TonB-dependent receptor plug" evidence="9">
    <location>
        <begin position="73"/>
        <end position="189"/>
    </location>
</feature>
<evidence type="ECO:0000256" key="1">
    <source>
        <dbReference type="ARBA" id="ARBA00004442"/>
    </source>
</evidence>
<dbReference type="EMBL" id="JBCHKU010000025">
    <property type="protein sequence ID" value="MEM6250149.1"/>
    <property type="molecule type" value="Genomic_DNA"/>
</dbReference>
<dbReference type="Gene3D" id="2.40.170.20">
    <property type="entry name" value="TonB-dependent receptor, beta-barrel domain"/>
    <property type="match status" value="1"/>
</dbReference>
<protein>
    <submittedName>
        <fullName evidence="10">TonB-dependent receptor</fullName>
    </submittedName>
</protein>
<evidence type="ECO:0000313" key="11">
    <source>
        <dbReference type="Proteomes" id="UP001489333"/>
    </source>
</evidence>
<keyword evidence="4 6" id="KW-0472">Membrane</keyword>
<dbReference type="SUPFAM" id="SSF56935">
    <property type="entry name" value="Porins"/>
    <property type="match status" value="1"/>
</dbReference>
<evidence type="ECO:0000256" key="2">
    <source>
        <dbReference type="ARBA" id="ARBA00022729"/>
    </source>
</evidence>
<dbReference type="InterPro" id="IPR012910">
    <property type="entry name" value="Plug_dom"/>
</dbReference>
<feature type="chain" id="PRO_5045294701" evidence="7">
    <location>
        <begin position="29"/>
        <end position="1070"/>
    </location>
</feature>
<comment type="similarity">
    <text evidence="6">Belongs to the TonB-dependent receptor family.</text>
</comment>
<gene>
    <name evidence="10" type="ORF">AAGS29_16220</name>
</gene>
<dbReference type="InterPro" id="IPR037066">
    <property type="entry name" value="Plug_dom_sf"/>
</dbReference>
<dbReference type="Proteomes" id="UP001489333">
    <property type="component" value="Unassembled WGS sequence"/>
</dbReference>
<dbReference type="Pfam" id="PF07715">
    <property type="entry name" value="Plug"/>
    <property type="match status" value="1"/>
</dbReference>
<dbReference type="Pfam" id="PF00593">
    <property type="entry name" value="TonB_dep_Rec_b-barrel"/>
    <property type="match status" value="1"/>
</dbReference>
<keyword evidence="5" id="KW-0998">Cell outer membrane</keyword>
<evidence type="ECO:0000256" key="5">
    <source>
        <dbReference type="ARBA" id="ARBA00023237"/>
    </source>
</evidence>
<reference evidence="10 11" key="1">
    <citation type="submission" date="2024-04" db="EMBL/GenBank/DDBJ databases">
        <title>Novel Shewanella species isolated from Baltic Sea sediments.</title>
        <authorList>
            <person name="Martin-Rodriguez A.J."/>
            <person name="Fernandez-Juarez V."/>
            <person name="Valeriano V.D."/>
            <person name="Mihindukulasooriya I."/>
            <person name="Ceresnova L."/>
            <person name="Joffre E."/>
            <person name="Jensie-Markopoulos S."/>
            <person name="Moore E.R.B."/>
            <person name="Sjoling A."/>
        </authorList>
    </citation>
    <scope>NUCLEOTIDE SEQUENCE [LARGE SCALE GENOMIC DNA]</scope>
    <source>
        <strain evidence="10 11">VAX-SP0-0CM-1</strain>
    </source>
</reference>
<evidence type="ECO:0000259" key="8">
    <source>
        <dbReference type="Pfam" id="PF00593"/>
    </source>
</evidence>
<dbReference type="InterPro" id="IPR010917">
    <property type="entry name" value="TonB_rcpt_CS"/>
</dbReference>
<dbReference type="InterPro" id="IPR036942">
    <property type="entry name" value="Beta-barrel_TonB_sf"/>
</dbReference>
<name>A0ABU9UV64_9GAMM</name>
<keyword evidence="2 7" id="KW-0732">Signal</keyword>
<dbReference type="Gene3D" id="2.170.130.10">
    <property type="entry name" value="TonB-dependent receptor, plug domain"/>
    <property type="match status" value="1"/>
</dbReference>
<feature type="signal peptide" evidence="7">
    <location>
        <begin position="1"/>
        <end position="28"/>
    </location>
</feature>
<evidence type="ECO:0000256" key="7">
    <source>
        <dbReference type="SAM" id="SignalP"/>
    </source>
</evidence>
<accession>A0ABU9UV64</accession>
<sequence>MFKRNLLSTAVRYSLLLGATAFAGNIYAAEAAEEVAPQETKLQTEQEDLLGAEDIQERVVVTGSRIRKAEFSQASPIQVISGDVSREMGMFDASSMLQSTNQSAGIQIDNSFGGYVLDNGPGASTIGFRGLGAERTLVLINGRRMAPAGVGGAPTSPDLNLIPGIMVQRIENLFDGASTVYGSDAVAGVANVILKQDVEGFEVNAAYSQPKGDGGEEVNLSALWGKTMDNGFITVGAEYMDRKTQTRGGYDFTTGCEERIFEAEDGRIITRASGNGPVARGDVDTCDIFPLTNRVQFDNFWGSLYSTPGYTNVGIPGFSETTVPNQYAGLLPTWVEADSNGDGIPDRVMVDGNMDGFMDVDLQDPRYAYQQSEYYRSGDYISSQKRLSVMLNGEYNFQDDSDTTFYYEGLYAKRKSPIFNPGAQIFQWVNATNPYNPCGTNGINCMAEVGADWGPVDARPIINIRGDRDQTDVEVAQYRTVAGFTGNLPVFENIGLNNWYYDIYASYSASKGTDERRGINEAALVHSLETSVLNADGSITCGDGTDGCVPVNLFAPDLYQAGGGTLSQAEADYLFIDRNMETKVNQFVVSGFVGGDLFNLPWNAEPVSSILGLEYRRDEIESNPNAAAADGLLWGYFADQGADGSRILREAFAEFEFPLVKGKPGIEELSLTASGRLSSESYYDTASTYSLKAVYRPVEWVTLRGTQGTSYRAPNLRERFLNGTTGFNTVSDPCVVPTDARITDPLNPNVPPTYNPAEDNRDASVLAACQAAGVDPTSLGMGVNGGDDFSDSYSAEIVTGGSTELEPETSVAKTYGFVIEQPFFEDVNFTVSMTRFDIEVTNSIAEPSASYSIDQCYSADGNAAFCNRIDRDAGGQINLVDSSFINIGLLTSKGYDYNVYYSQEFVLFDKGLDVSLDLQATQMTESLYDVLGTVDDNLGEPDVPEWRASALLSFDYNDFKLSWQTRYIGAGSEDDLGDFVKDTAACTGMTNSSGGPLLCRPLGFTEDYYVHSVSLSYDMDNYSFSLGVRNVFNDAPPKVDAEGSFSNTNIPLGVGYERPRTIFMNVGAKF</sequence>
<evidence type="ECO:0000256" key="6">
    <source>
        <dbReference type="RuleBase" id="RU003357"/>
    </source>
</evidence>